<name>A0AAU9U5M1_EUPED</name>
<dbReference type="AlphaFoldDB" id="A0AAU9U5M1"/>
<comment type="caution">
    <text evidence="1">The sequence shown here is derived from an EMBL/GenBank/DDBJ whole genome shotgun (WGS) entry which is preliminary data.</text>
</comment>
<accession>A0AAU9U5M1</accession>
<evidence type="ECO:0000313" key="1">
    <source>
        <dbReference type="EMBL" id="CAH2095119.1"/>
    </source>
</evidence>
<dbReference type="EMBL" id="CAKOGL010000015">
    <property type="protein sequence ID" value="CAH2095119.1"/>
    <property type="molecule type" value="Genomic_DNA"/>
</dbReference>
<sequence>MDFCGWKYTISALSDLFNSKMNEFQRDLQREWQVEFLDREVERLEMKRRRKTLLFHGVAEEKSEDISARITSLVASSYPA</sequence>
<gene>
    <name evidence="1" type="ORF">EEDITHA_LOCUS10609</name>
</gene>
<protein>
    <submittedName>
        <fullName evidence="1">Uncharacterized protein</fullName>
    </submittedName>
</protein>
<proteinExistence type="predicted"/>
<dbReference type="Proteomes" id="UP001153954">
    <property type="component" value="Unassembled WGS sequence"/>
</dbReference>
<evidence type="ECO:0000313" key="2">
    <source>
        <dbReference type="Proteomes" id="UP001153954"/>
    </source>
</evidence>
<keyword evidence="2" id="KW-1185">Reference proteome</keyword>
<organism evidence="1 2">
    <name type="scientific">Euphydryas editha</name>
    <name type="common">Edith's checkerspot</name>
    <dbReference type="NCBI Taxonomy" id="104508"/>
    <lineage>
        <taxon>Eukaryota</taxon>
        <taxon>Metazoa</taxon>
        <taxon>Ecdysozoa</taxon>
        <taxon>Arthropoda</taxon>
        <taxon>Hexapoda</taxon>
        <taxon>Insecta</taxon>
        <taxon>Pterygota</taxon>
        <taxon>Neoptera</taxon>
        <taxon>Endopterygota</taxon>
        <taxon>Lepidoptera</taxon>
        <taxon>Glossata</taxon>
        <taxon>Ditrysia</taxon>
        <taxon>Papilionoidea</taxon>
        <taxon>Nymphalidae</taxon>
        <taxon>Nymphalinae</taxon>
        <taxon>Euphydryas</taxon>
    </lineage>
</organism>
<reference evidence="1" key="1">
    <citation type="submission" date="2022-03" db="EMBL/GenBank/DDBJ databases">
        <authorList>
            <person name="Tunstrom K."/>
        </authorList>
    </citation>
    <scope>NUCLEOTIDE SEQUENCE</scope>
</reference>